<dbReference type="GO" id="GO:0003700">
    <property type="term" value="F:DNA-binding transcription factor activity"/>
    <property type="evidence" value="ECO:0007669"/>
    <property type="project" value="TreeGrafter"/>
</dbReference>
<evidence type="ECO:0000313" key="6">
    <source>
        <dbReference type="EMBL" id="NBG95231.1"/>
    </source>
</evidence>
<dbReference type="InterPro" id="IPR036271">
    <property type="entry name" value="Tet_transcr_reg_TetR-rel_C_sf"/>
</dbReference>
<dbReference type="SUPFAM" id="SSF46689">
    <property type="entry name" value="Homeodomain-like"/>
    <property type="match status" value="1"/>
</dbReference>
<protein>
    <submittedName>
        <fullName evidence="6">TetR family transcriptional regulator</fullName>
    </submittedName>
</protein>
<proteinExistence type="predicted"/>
<dbReference type="PRINTS" id="PR00455">
    <property type="entry name" value="HTHTETR"/>
</dbReference>
<dbReference type="Pfam" id="PF00440">
    <property type="entry name" value="TetR_N"/>
    <property type="match status" value="1"/>
</dbReference>
<keyword evidence="1" id="KW-0805">Transcription regulation</keyword>
<dbReference type="InterPro" id="IPR050109">
    <property type="entry name" value="HTH-type_TetR-like_transc_reg"/>
</dbReference>
<evidence type="ECO:0000256" key="4">
    <source>
        <dbReference type="PROSITE-ProRule" id="PRU00335"/>
    </source>
</evidence>
<dbReference type="GO" id="GO:0000976">
    <property type="term" value="F:transcription cis-regulatory region binding"/>
    <property type="evidence" value="ECO:0007669"/>
    <property type="project" value="TreeGrafter"/>
</dbReference>
<comment type="caution">
    <text evidence="6">The sequence shown here is derived from an EMBL/GenBank/DDBJ whole genome shotgun (WGS) entry which is preliminary data.</text>
</comment>
<sequence>MSDVISGSGQSAAAKGRILAAASELFLEGGVRALSVRAMANRAGVSTIGIYSHFNGKQGILDALYIEGFERVSEAIDVSALGLPPREAVMLAAQRYLDMADRNVAHYRLIFGESGQAHEPSDEAKAVGAQAFATMARQVAKLLPPDADRQRKQDAALEVWALLHGYVSLKQHHVSRIVDMDQWKAKALRVLAVLVDELAGQ</sequence>
<dbReference type="Gene3D" id="1.10.357.10">
    <property type="entry name" value="Tetracycline Repressor, domain 2"/>
    <property type="match status" value="1"/>
</dbReference>
<dbReference type="PANTHER" id="PTHR30055:SF234">
    <property type="entry name" value="HTH-TYPE TRANSCRIPTIONAL REGULATOR BETI"/>
    <property type="match status" value="1"/>
</dbReference>
<dbReference type="OrthoDB" id="7056813at2"/>
<dbReference type="InterPro" id="IPR001647">
    <property type="entry name" value="HTH_TetR"/>
</dbReference>
<keyword evidence="2 4" id="KW-0238">DNA-binding</keyword>
<feature type="DNA-binding region" description="H-T-H motif" evidence="4">
    <location>
        <begin position="35"/>
        <end position="54"/>
    </location>
</feature>
<evidence type="ECO:0000313" key="7">
    <source>
        <dbReference type="Proteomes" id="UP000470384"/>
    </source>
</evidence>
<dbReference type="SUPFAM" id="SSF48498">
    <property type="entry name" value="Tetracyclin repressor-like, C-terminal domain"/>
    <property type="match status" value="1"/>
</dbReference>
<dbReference type="Proteomes" id="UP000470384">
    <property type="component" value="Unassembled WGS sequence"/>
</dbReference>
<reference evidence="6 7" key="1">
    <citation type="journal article" date="2016" name="Int. J. Syst. Evol. Microbiol.">
        <title>Pyruvatibacter mobilis gen. nov., sp. nov., a marine bacterium from the culture broth of Picochlorum sp. 122.</title>
        <authorList>
            <person name="Wang G."/>
            <person name="Tang M."/>
            <person name="Wu H."/>
            <person name="Dai S."/>
            <person name="Li T."/>
            <person name="Chen C."/>
            <person name="He H."/>
            <person name="Fan J."/>
            <person name="Xiang W."/>
            <person name="Li X."/>
        </authorList>
    </citation>
    <scope>NUCLEOTIDE SEQUENCE [LARGE SCALE GENOMIC DNA]</scope>
    <source>
        <strain evidence="6 7">GYP-11</strain>
    </source>
</reference>
<dbReference type="PROSITE" id="PS50977">
    <property type="entry name" value="HTH_TETR_2"/>
    <property type="match status" value="1"/>
</dbReference>
<keyword evidence="3" id="KW-0804">Transcription</keyword>
<dbReference type="EMBL" id="WXYQ01000004">
    <property type="protein sequence ID" value="NBG95231.1"/>
    <property type="molecule type" value="Genomic_DNA"/>
</dbReference>
<gene>
    <name evidence="6" type="ORF">GTQ45_05750</name>
</gene>
<dbReference type="Pfam" id="PF13305">
    <property type="entry name" value="TetR_C_33"/>
    <property type="match status" value="1"/>
</dbReference>
<organism evidence="6 7">
    <name type="scientific">Pyruvatibacter mobilis</name>
    <dbReference type="NCBI Taxonomy" id="1712261"/>
    <lineage>
        <taxon>Bacteria</taxon>
        <taxon>Pseudomonadati</taxon>
        <taxon>Pseudomonadota</taxon>
        <taxon>Alphaproteobacteria</taxon>
        <taxon>Hyphomicrobiales</taxon>
        <taxon>Parvibaculaceae</taxon>
        <taxon>Pyruvatibacter</taxon>
    </lineage>
</organism>
<evidence type="ECO:0000259" key="5">
    <source>
        <dbReference type="PROSITE" id="PS50977"/>
    </source>
</evidence>
<feature type="domain" description="HTH tetR-type" evidence="5">
    <location>
        <begin position="12"/>
        <end position="72"/>
    </location>
</feature>
<evidence type="ECO:0000256" key="3">
    <source>
        <dbReference type="ARBA" id="ARBA00023163"/>
    </source>
</evidence>
<name>A0A845QAZ5_9HYPH</name>
<evidence type="ECO:0000256" key="1">
    <source>
        <dbReference type="ARBA" id="ARBA00023015"/>
    </source>
</evidence>
<dbReference type="GeneID" id="300656148"/>
<dbReference type="PANTHER" id="PTHR30055">
    <property type="entry name" value="HTH-TYPE TRANSCRIPTIONAL REGULATOR RUTR"/>
    <property type="match status" value="1"/>
</dbReference>
<dbReference type="InterPro" id="IPR025996">
    <property type="entry name" value="MT1864/Rv1816-like_C"/>
</dbReference>
<keyword evidence="7" id="KW-1185">Reference proteome</keyword>
<dbReference type="InterPro" id="IPR009057">
    <property type="entry name" value="Homeodomain-like_sf"/>
</dbReference>
<dbReference type="RefSeq" id="WP_160587213.1">
    <property type="nucleotide sequence ID" value="NZ_BMHN01000001.1"/>
</dbReference>
<accession>A0A845QAZ5</accession>
<evidence type="ECO:0000256" key="2">
    <source>
        <dbReference type="ARBA" id="ARBA00023125"/>
    </source>
</evidence>
<dbReference type="AlphaFoldDB" id="A0A845QAZ5"/>